<dbReference type="InterPro" id="IPR013795">
    <property type="entry name" value="DNA/RNA-bd_Alba"/>
</dbReference>
<proteinExistence type="inferred from homology"/>
<dbReference type="AlphaFoldDB" id="A0A1B1TG33"/>
<dbReference type="InterPro" id="IPR036882">
    <property type="entry name" value="Alba-like_dom_sf"/>
</dbReference>
<sequence length="112" mass="12233">MLGLTMAERRTIYIGKKPLHAYVRAVVMAMEAGDRNLQLVARGATIGRAVDVAEVCRRRNGFIAQGLPEEILIGEISCGSEIIPSDEGRDRTVSVIQIELDGIGEIPVKEEE</sequence>
<protein>
    <recommendedName>
        <fullName evidence="5">DNA/RNA-binding protein Alba</fullName>
    </recommendedName>
</protein>
<dbReference type="Gene3D" id="3.30.110.20">
    <property type="entry name" value="Alba-like domain"/>
    <property type="match status" value="1"/>
</dbReference>
<evidence type="ECO:0000256" key="3">
    <source>
        <dbReference type="ARBA" id="ARBA00022490"/>
    </source>
</evidence>
<dbReference type="GO" id="GO:0003690">
    <property type="term" value="F:double-stranded DNA binding"/>
    <property type="evidence" value="ECO:0007669"/>
    <property type="project" value="UniProtKB-UniRule"/>
</dbReference>
<dbReference type="HAMAP" id="MF_01122">
    <property type="entry name" value="AlbA"/>
    <property type="match status" value="1"/>
</dbReference>
<dbReference type="GO" id="GO:0005694">
    <property type="term" value="C:chromosome"/>
    <property type="evidence" value="ECO:0007669"/>
    <property type="project" value="UniProtKB-SubCell"/>
</dbReference>
<keyword evidence="5" id="KW-0226">DNA condensation</keyword>
<keyword evidence="4 5" id="KW-0238">DNA-binding</keyword>
<reference evidence="7" key="2">
    <citation type="journal article" date="2015" name="ISME J.">
        <title>A new class of marine Euryarchaeota group II from the Mediterranean deep chlorophyll maximum.</title>
        <authorList>
            <person name="Martin-Cuadrado A.B."/>
            <person name="Garcia-Heredia I."/>
            <person name="Molto A.G."/>
            <person name="Lopez-Ubeda R."/>
            <person name="Kimes N."/>
            <person name="Lopez-Garcia P."/>
            <person name="Moreira D."/>
            <person name="Rodriguez-Valera F."/>
        </authorList>
    </citation>
    <scope>NUCLEOTIDE SEQUENCE</scope>
</reference>
<evidence type="ECO:0000256" key="2">
    <source>
        <dbReference type="ARBA" id="ARBA00022454"/>
    </source>
</evidence>
<feature type="domain" description="DNA/RNA-binding protein Alba-like" evidence="6">
    <location>
        <begin position="11"/>
        <end position="60"/>
    </location>
</feature>
<name>A0A1B1TG33_9ARCH</name>
<dbReference type="GO" id="GO:0030261">
    <property type="term" value="P:chromosome condensation"/>
    <property type="evidence" value="ECO:0007669"/>
    <property type="project" value="UniProtKB-KW"/>
</dbReference>
<organism evidence="7">
    <name type="scientific">uncultured Poseidoniia archaeon</name>
    <dbReference type="NCBI Taxonomy" id="1697135"/>
    <lineage>
        <taxon>Archaea</taxon>
        <taxon>Methanobacteriati</taxon>
        <taxon>Thermoplasmatota</taxon>
        <taxon>Candidatus Poseidoniia</taxon>
        <taxon>environmental samples</taxon>
    </lineage>
</organism>
<accession>A0A1B1TG33</accession>
<evidence type="ECO:0000256" key="1">
    <source>
        <dbReference type="ARBA" id="ARBA00008018"/>
    </source>
</evidence>
<dbReference type="SUPFAM" id="SSF82704">
    <property type="entry name" value="AlbA-like"/>
    <property type="match status" value="1"/>
</dbReference>
<dbReference type="GO" id="GO:0003723">
    <property type="term" value="F:RNA binding"/>
    <property type="evidence" value="ECO:0007669"/>
    <property type="project" value="InterPro"/>
</dbReference>
<dbReference type="InterPro" id="IPR002775">
    <property type="entry name" value="DNA/RNA-bd_Alba-like"/>
</dbReference>
<evidence type="ECO:0000256" key="4">
    <source>
        <dbReference type="ARBA" id="ARBA00023125"/>
    </source>
</evidence>
<comment type="function">
    <text evidence="5">Binds double-stranded DNA tightly but without sequence specificity. Involved in DNA compaction.</text>
</comment>
<keyword evidence="2 5" id="KW-0158">Chromosome</keyword>
<comment type="similarity">
    <text evidence="1 5">Belongs to the histone-like Alba family.</text>
</comment>
<evidence type="ECO:0000259" key="6">
    <source>
        <dbReference type="Pfam" id="PF01918"/>
    </source>
</evidence>
<evidence type="ECO:0000256" key="5">
    <source>
        <dbReference type="HAMAP-Rule" id="MF_01122"/>
    </source>
</evidence>
<dbReference type="GO" id="GO:0005737">
    <property type="term" value="C:cytoplasm"/>
    <property type="evidence" value="ECO:0007669"/>
    <property type="project" value="UniProtKB-SubCell"/>
</dbReference>
<reference evidence="7" key="1">
    <citation type="submission" date="2014-11" db="EMBL/GenBank/DDBJ databases">
        <authorList>
            <person name="Zhu J."/>
            <person name="Qi W."/>
            <person name="Song R."/>
        </authorList>
    </citation>
    <scope>NUCLEOTIDE SEQUENCE</scope>
</reference>
<keyword evidence="3 5" id="KW-0963">Cytoplasm</keyword>
<comment type="PTM">
    <text evidence="5">Acetylated. Acetylation at Lys-16 decreases DNA-binding affinity.</text>
</comment>
<gene>
    <name evidence="5" type="primary">albA</name>
</gene>
<keyword evidence="5" id="KW-0007">Acetylation</keyword>
<evidence type="ECO:0000313" key="7">
    <source>
        <dbReference type="EMBL" id="ANV81226.1"/>
    </source>
</evidence>
<dbReference type="EMBL" id="KP211930">
    <property type="protein sequence ID" value="ANV81226.1"/>
    <property type="molecule type" value="Genomic_DNA"/>
</dbReference>
<comment type="subcellular location">
    <subcellularLocation>
        <location evidence="5">Cytoplasm</location>
    </subcellularLocation>
    <subcellularLocation>
        <location evidence="5">Chromosome</location>
    </subcellularLocation>
</comment>
<feature type="modified residue" description="N6-acetyllysine" evidence="5">
    <location>
        <position position="16"/>
    </location>
</feature>
<dbReference type="Pfam" id="PF01918">
    <property type="entry name" value="Alba"/>
    <property type="match status" value="1"/>
</dbReference>